<name>A0A8J6P2N9_9BACT</name>
<dbReference type="Pfam" id="PF13399">
    <property type="entry name" value="LytR_C"/>
    <property type="match status" value="1"/>
</dbReference>
<dbReference type="EMBL" id="JACNIG010000289">
    <property type="protein sequence ID" value="MBC8433308.1"/>
    <property type="molecule type" value="Genomic_DNA"/>
</dbReference>
<keyword evidence="1" id="KW-0175">Coiled coil</keyword>
<sequence>MGATRYLLKCGLDGRVMGGMPRNFSFILLLCLGFIFPGCSGFEYFDGSLKEDTADSEMRKDAIKAKSQKLTTENDELKKQIAIAQEINKRTSISNAKKLVIISERNRSLNQEIIKLQEDNQRIIQENETLKKRLARIKTQDETFVSGFHNASKKDGRLKIKVLSGDGDLNSAEKMAKDLKKIGYRIKSIDYAPRSDFEITTIYFAQNFKDKAKRLKSDLGKNPVLKPLNWSSKFDLIVVTGSQQ</sequence>
<evidence type="ECO:0000313" key="3">
    <source>
        <dbReference type="EMBL" id="MBC8433308.1"/>
    </source>
</evidence>
<dbReference type="Gene3D" id="3.30.70.2390">
    <property type="match status" value="1"/>
</dbReference>
<proteinExistence type="predicted"/>
<organism evidence="3 4">
    <name type="scientific">Candidatus Desulfatibia vada</name>
    <dbReference type="NCBI Taxonomy" id="2841696"/>
    <lineage>
        <taxon>Bacteria</taxon>
        <taxon>Pseudomonadati</taxon>
        <taxon>Thermodesulfobacteriota</taxon>
        <taxon>Desulfobacteria</taxon>
        <taxon>Desulfobacterales</taxon>
        <taxon>Desulfobacterales incertae sedis</taxon>
        <taxon>Candidatus Desulfatibia</taxon>
    </lineage>
</organism>
<protein>
    <submittedName>
        <fullName evidence="3">LytR C-terminal domain-containing protein</fullName>
    </submittedName>
</protein>
<gene>
    <name evidence="3" type="ORF">H8D96_15465</name>
</gene>
<evidence type="ECO:0000256" key="1">
    <source>
        <dbReference type="SAM" id="Coils"/>
    </source>
</evidence>
<evidence type="ECO:0000259" key="2">
    <source>
        <dbReference type="Pfam" id="PF13399"/>
    </source>
</evidence>
<feature type="domain" description="LytR/CpsA/Psr regulator C-terminal" evidence="2">
    <location>
        <begin position="158"/>
        <end position="239"/>
    </location>
</feature>
<reference evidence="3 4" key="1">
    <citation type="submission" date="2020-08" db="EMBL/GenBank/DDBJ databases">
        <title>Bridging the membrane lipid divide: bacteria of the FCB group superphylum have the potential to synthesize archaeal ether lipids.</title>
        <authorList>
            <person name="Villanueva L."/>
            <person name="Von Meijenfeldt F.A.B."/>
            <person name="Westbye A.B."/>
            <person name="Yadav S."/>
            <person name="Hopmans E.C."/>
            <person name="Dutilh B.E."/>
            <person name="Sinninghe Damste J.S."/>
        </authorList>
    </citation>
    <scope>NUCLEOTIDE SEQUENCE [LARGE SCALE GENOMIC DNA]</scope>
    <source>
        <strain evidence="3">NIOZ-UU17</strain>
    </source>
</reference>
<dbReference type="AlphaFoldDB" id="A0A8J6P2N9"/>
<feature type="coiled-coil region" evidence="1">
    <location>
        <begin position="60"/>
        <end position="140"/>
    </location>
</feature>
<accession>A0A8J6P2N9</accession>
<dbReference type="InterPro" id="IPR027381">
    <property type="entry name" value="LytR/CpsA/Psr_C"/>
</dbReference>
<dbReference type="Proteomes" id="UP000605201">
    <property type="component" value="Unassembled WGS sequence"/>
</dbReference>
<comment type="caution">
    <text evidence="3">The sequence shown here is derived from an EMBL/GenBank/DDBJ whole genome shotgun (WGS) entry which is preliminary data.</text>
</comment>
<evidence type="ECO:0000313" key="4">
    <source>
        <dbReference type="Proteomes" id="UP000605201"/>
    </source>
</evidence>